<organism evidence="9 10">
    <name type="scientific">Synchytrium microbalum</name>
    <dbReference type="NCBI Taxonomy" id="1806994"/>
    <lineage>
        <taxon>Eukaryota</taxon>
        <taxon>Fungi</taxon>
        <taxon>Fungi incertae sedis</taxon>
        <taxon>Chytridiomycota</taxon>
        <taxon>Chytridiomycota incertae sedis</taxon>
        <taxon>Chytridiomycetes</taxon>
        <taxon>Synchytriales</taxon>
        <taxon>Synchytriaceae</taxon>
        <taxon>Synchytrium</taxon>
    </lineage>
</organism>
<reference evidence="9 10" key="1">
    <citation type="journal article" date="2019" name="Sci. Rep.">
        <title>Comparative genomics of chytrid fungi reveal insights into the obligate biotrophic and pathogenic lifestyle of Synchytrium endobioticum.</title>
        <authorList>
            <person name="van de Vossenberg B.T.L.H."/>
            <person name="Warris S."/>
            <person name="Nguyen H.D.T."/>
            <person name="van Gent-Pelzer M.P.E."/>
            <person name="Joly D.L."/>
            <person name="van de Geest H.C."/>
            <person name="Bonants P.J.M."/>
            <person name="Smith D.S."/>
            <person name="Levesque C.A."/>
            <person name="van der Lee T.A.J."/>
        </authorList>
    </citation>
    <scope>NUCLEOTIDE SEQUENCE [LARGE SCALE GENOMIC DNA]</scope>
    <source>
        <strain evidence="9 10">JEL517</strain>
    </source>
</reference>
<dbReference type="GO" id="GO:0000408">
    <property type="term" value="C:EKC/KEOPS complex"/>
    <property type="evidence" value="ECO:0007669"/>
    <property type="project" value="TreeGrafter"/>
</dbReference>
<evidence type="ECO:0000313" key="9">
    <source>
        <dbReference type="EMBL" id="TPX33650.1"/>
    </source>
</evidence>
<evidence type="ECO:0000256" key="1">
    <source>
        <dbReference type="ARBA" id="ARBA00004123"/>
    </source>
</evidence>
<gene>
    <name evidence="9" type="ORF">SmJEL517_g03535</name>
</gene>
<evidence type="ECO:0000256" key="3">
    <source>
        <dbReference type="ARBA" id="ARBA00015316"/>
    </source>
</evidence>
<accession>A0A507BWB5</accession>
<dbReference type="GO" id="GO:0005829">
    <property type="term" value="C:cytosol"/>
    <property type="evidence" value="ECO:0007669"/>
    <property type="project" value="TreeGrafter"/>
</dbReference>
<dbReference type="OrthoDB" id="329139at2759"/>
<evidence type="ECO:0000256" key="4">
    <source>
        <dbReference type="ARBA" id="ARBA00016009"/>
    </source>
</evidence>
<dbReference type="PANTHER" id="PTHR15840:SF10">
    <property type="entry name" value="EKC_KEOPS COMPLEX SUBUNIT TPRKB"/>
    <property type="match status" value="1"/>
</dbReference>
<dbReference type="RefSeq" id="XP_031024592.1">
    <property type="nucleotide sequence ID" value="XM_031169463.1"/>
</dbReference>
<dbReference type="Proteomes" id="UP000319731">
    <property type="component" value="Unassembled WGS sequence"/>
</dbReference>
<dbReference type="SUPFAM" id="SSF143870">
    <property type="entry name" value="PF0523-like"/>
    <property type="match status" value="1"/>
</dbReference>
<dbReference type="GO" id="GO:0005634">
    <property type="term" value="C:nucleus"/>
    <property type="evidence" value="ECO:0007669"/>
    <property type="project" value="UniProtKB-SubCell"/>
</dbReference>
<protein>
    <recommendedName>
        <fullName evidence="4">EKC/KEOPS complex subunit CGI121</fullName>
    </recommendedName>
    <alternativeName>
        <fullName evidence="3">EKC/KEOPS complex subunit cgi121</fullName>
    </alternativeName>
</protein>
<sequence>MPLSCIIDARMVLDIFELQLACIRALLAQRQETMKTRSLYSEILFNMSPISNITESLKQFGVSDSTSSLIHLFIGDEAPSDEDVDVADSLIQGNQAPVTELSECCDMNLIRKLYKLSDIQQGRDVAFKNVVNAMALKGFSQIL</sequence>
<comment type="similarity">
    <text evidence="2 8">Belongs to the CGI121/TPRKB family.</text>
</comment>
<evidence type="ECO:0000256" key="8">
    <source>
        <dbReference type="RuleBase" id="RU004398"/>
    </source>
</evidence>
<dbReference type="EMBL" id="QEAO01000019">
    <property type="protein sequence ID" value="TPX33650.1"/>
    <property type="molecule type" value="Genomic_DNA"/>
</dbReference>
<dbReference type="GO" id="GO:0002949">
    <property type="term" value="P:tRNA threonylcarbamoyladenosine modification"/>
    <property type="evidence" value="ECO:0007669"/>
    <property type="project" value="TreeGrafter"/>
</dbReference>
<evidence type="ECO:0000313" key="10">
    <source>
        <dbReference type="Proteomes" id="UP000319731"/>
    </source>
</evidence>
<dbReference type="InterPro" id="IPR013926">
    <property type="entry name" value="CGI121/TPRKB"/>
</dbReference>
<keyword evidence="6 8" id="KW-0539">Nucleus</keyword>
<dbReference type="Pfam" id="PF08617">
    <property type="entry name" value="CGI-121"/>
    <property type="match status" value="1"/>
</dbReference>
<keyword evidence="5" id="KW-0819">tRNA processing</keyword>
<dbReference type="STRING" id="1806994.A0A507BWB5"/>
<evidence type="ECO:0000256" key="2">
    <source>
        <dbReference type="ARBA" id="ARBA00005546"/>
    </source>
</evidence>
<evidence type="ECO:0000256" key="6">
    <source>
        <dbReference type="ARBA" id="ARBA00023242"/>
    </source>
</evidence>
<comment type="function">
    <text evidence="7">Component of the EKC/KEOPS complex that is required for the formation of a threonylcarbamoyl group on adenosine at position 37 (t(6)A37) in tRNAs that read codons beginning with adenine. The complex is probably involved in the transfer of the threonylcarbamoyl moiety of threonylcarbamoyl-AMP (TC-AMP) to the N6 group of A37. CGI121 acts as an allosteric effector that regulates the t(6)A activity of the complex. The EKC/KEOPS complex also promotes both telomere uncapping and telomere elongation. The complex is required for efficient recruitment of transcriptional coactivators. CGI121 is not required for tRNA modification.</text>
</comment>
<dbReference type="GeneID" id="42004760"/>
<keyword evidence="10" id="KW-1185">Reference proteome</keyword>
<dbReference type="AlphaFoldDB" id="A0A507BWB5"/>
<comment type="caution">
    <text evidence="9">The sequence shown here is derived from an EMBL/GenBank/DDBJ whole genome shotgun (WGS) entry which is preliminary data.</text>
</comment>
<proteinExistence type="inferred from homology"/>
<evidence type="ECO:0000256" key="5">
    <source>
        <dbReference type="ARBA" id="ARBA00022694"/>
    </source>
</evidence>
<dbReference type="PANTHER" id="PTHR15840">
    <property type="entry name" value="CGI-121 FAMILY MEMBER"/>
    <property type="match status" value="1"/>
</dbReference>
<dbReference type="Gene3D" id="3.30.2380.10">
    <property type="entry name" value="CGI121/TPRKB"/>
    <property type="match status" value="1"/>
</dbReference>
<name>A0A507BWB5_9FUNG</name>
<evidence type="ECO:0000256" key="7">
    <source>
        <dbReference type="ARBA" id="ARBA00025043"/>
    </source>
</evidence>
<comment type="subcellular location">
    <subcellularLocation>
        <location evidence="1">Nucleus</location>
    </subcellularLocation>
</comment>
<dbReference type="InterPro" id="IPR036504">
    <property type="entry name" value="CGI121/TPRKB_sf"/>
</dbReference>